<dbReference type="Proteomes" id="UP001209535">
    <property type="component" value="Unassembled WGS sequence"/>
</dbReference>
<evidence type="ECO:0000313" key="2">
    <source>
        <dbReference type="Proteomes" id="UP001209535"/>
    </source>
</evidence>
<organism evidence="1 2">
    <name type="scientific">Albidovulum salinarum</name>
    <dbReference type="NCBI Taxonomy" id="2984153"/>
    <lineage>
        <taxon>Bacteria</taxon>
        <taxon>Pseudomonadati</taxon>
        <taxon>Pseudomonadota</taxon>
        <taxon>Alphaproteobacteria</taxon>
        <taxon>Rhodobacterales</taxon>
        <taxon>Paracoccaceae</taxon>
        <taxon>Albidovulum</taxon>
    </lineage>
</organism>
<dbReference type="Pfam" id="PF04267">
    <property type="entry name" value="SoxD"/>
    <property type="match status" value="1"/>
</dbReference>
<reference evidence="1 2" key="1">
    <citation type="submission" date="2022-10" db="EMBL/GenBank/DDBJ databases">
        <title>Defluviimonas sp. nov., isolated from ocean surface sediments.</title>
        <authorList>
            <person name="He W."/>
            <person name="Wang L."/>
            <person name="Zhang D.-F."/>
        </authorList>
    </citation>
    <scope>NUCLEOTIDE SEQUENCE [LARGE SCALE GENOMIC DNA]</scope>
    <source>
        <strain evidence="1 2">WL0024</strain>
    </source>
</reference>
<name>A0ABT2X8Q4_9RHOB</name>
<keyword evidence="2" id="KW-1185">Reference proteome</keyword>
<evidence type="ECO:0000313" key="1">
    <source>
        <dbReference type="EMBL" id="MCU9850331.1"/>
    </source>
</evidence>
<comment type="caution">
    <text evidence="1">The sequence shown here is derived from an EMBL/GenBank/DDBJ whole genome shotgun (WGS) entry which is preliminary data.</text>
</comment>
<dbReference type="Gene3D" id="3.30.2270.10">
    <property type="entry name" value="Folate-binding superfamily"/>
    <property type="match status" value="1"/>
</dbReference>
<gene>
    <name evidence="1" type="ORF">OEZ60_20305</name>
</gene>
<accession>A0ABT2X8Q4</accession>
<sequence length="88" mass="10244">MKLLSCPLNGPRNIEEFQYLGPLRERPDPDALSDADWARHLFRAENRPGAMLEWWRHRPSNYVFLAERHTVTNAVIRTFDPSELEPGA</sequence>
<dbReference type="InterPro" id="IPR038561">
    <property type="entry name" value="SoxD_sf"/>
</dbReference>
<dbReference type="EMBL" id="JAOVQO010000027">
    <property type="protein sequence ID" value="MCU9850331.1"/>
    <property type="molecule type" value="Genomic_DNA"/>
</dbReference>
<protein>
    <submittedName>
        <fullName evidence="1">Sarcosine oxidase subunit delta</fullName>
    </submittedName>
</protein>
<dbReference type="RefSeq" id="WP_263340300.1">
    <property type="nucleotide sequence ID" value="NZ_JAOVQO010000027.1"/>
</dbReference>
<dbReference type="InterPro" id="IPR006279">
    <property type="entry name" value="SoxD"/>
</dbReference>
<proteinExistence type="predicted"/>